<sequence>MLPVIKELVLKKPIMAHNEKLHVLELREPSYDEIEAIGFPFTVSGDGGVRLDSSVALKYIPVLAGIPRSSAAQLAKLDIFKACMLILNFLPGRRRRRTQKAGLQHRILLANKPPGAPAGGDIRFSGAGVGGCPYQ</sequence>
<keyword evidence="2" id="KW-1185">Reference proteome</keyword>
<accession>A0A0F6B300</accession>
<evidence type="ECO:0008006" key="3">
    <source>
        <dbReference type="Google" id="ProtNLM"/>
    </source>
</evidence>
<proteinExistence type="predicted"/>
<dbReference type="InterPro" id="IPR019289">
    <property type="entry name" value="Phage_tail_E/E"/>
</dbReference>
<gene>
    <name evidence="1" type="ordered locus">STM14_2439</name>
</gene>
<evidence type="ECO:0000313" key="2">
    <source>
        <dbReference type="Proteomes" id="UP000002695"/>
    </source>
</evidence>
<organism evidence="1 2">
    <name type="scientific">Salmonella typhimurium (strain 14028s / SGSC 2262)</name>
    <dbReference type="NCBI Taxonomy" id="588858"/>
    <lineage>
        <taxon>Bacteria</taxon>
        <taxon>Pseudomonadati</taxon>
        <taxon>Pseudomonadota</taxon>
        <taxon>Gammaproteobacteria</taxon>
        <taxon>Enterobacterales</taxon>
        <taxon>Enterobacteriaceae</taxon>
        <taxon>Salmonella</taxon>
    </lineage>
</organism>
<dbReference type="Pfam" id="PF10109">
    <property type="entry name" value="Phage_TAC_7"/>
    <property type="match status" value="1"/>
</dbReference>
<reference evidence="1 2" key="1">
    <citation type="journal article" date="2010" name="J. Bacteriol.">
        <title>Short-term signatures of evolutionary change in the Salmonella enterica serovar typhimurium 14028 genome.</title>
        <authorList>
            <person name="Jarvik T."/>
            <person name="Smillie C."/>
            <person name="Groisman E.A."/>
            <person name="Ochman H."/>
        </authorList>
    </citation>
    <scope>NUCLEOTIDE SEQUENCE [LARGE SCALE GENOMIC DNA]</scope>
    <source>
        <strain evidence="2">14028s / SGSC 2262</strain>
    </source>
</reference>
<dbReference type="HOGENOM" id="CLU_1884314_0_0_6"/>
<name>A0A0F6B300_SALT1</name>
<protein>
    <recommendedName>
        <fullName evidence="3">Phage tail assembly protein</fullName>
    </recommendedName>
</protein>
<dbReference type="AlphaFoldDB" id="A0A0F6B300"/>
<dbReference type="Proteomes" id="UP000002695">
    <property type="component" value="Chromosome"/>
</dbReference>
<evidence type="ECO:0000313" key="1">
    <source>
        <dbReference type="EMBL" id="ACY88889.1"/>
    </source>
</evidence>
<dbReference type="EMBL" id="CP001363">
    <property type="protein sequence ID" value="ACY88889.1"/>
    <property type="molecule type" value="Genomic_DNA"/>
</dbReference>
<dbReference type="PATRIC" id="fig|588858.6.peg.2278"/>
<dbReference type="KEGG" id="seo:STM14_2439"/>